<feature type="transmembrane region" description="Helical" evidence="7">
    <location>
        <begin position="153"/>
        <end position="172"/>
    </location>
</feature>
<evidence type="ECO:0000313" key="9">
    <source>
        <dbReference type="Proteomes" id="UP001500426"/>
    </source>
</evidence>
<dbReference type="Proteomes" id="UP001500426">
    <property type="component" value="Unassembled WGS sequence"/>
</dbReference>
<feature type="transmembrane region" description="Helical" evidence="7">
    <location>
        <begin position="117"/>
        <end position="141"/>
    </location>
</feature>
<feature type="coiled-coil region" evidence="6">
    <location>
        <begin position="86"/>
        <end position="117"/>
    </location>
</feature>
<comment type="subcellular location">
    <subcellularLocation>
        <location evidence="1">Cell membrane</location>
        <topology evidence="1">Multi-pass membrane protein</topology>
    </subcellularLocation>
</comment>
<proteinExistence type="predicted"/>
<evidence type="ECO:0000256" key="4">
    <source>
        <dbReference type="ARBA" id="ARBA00022989"/>
    </source>
</evidence>
<feature type="transmembrane region" description="Helical" evidence="7">
    <location>
        <begin position="71"/>
        <end position="90"/>
    </location>
</feature>
<name>A0ABP7USE0_9FLAO</name>
<evidence type="ECO:0000256" key="7">
    <source>
        <dbReference type="SAM" id="Phobius"/>
    </source>
</evidence>
<evidence type="ECO:0000313" key="8">
    <source>
        <dbReference type="EMBL" id="GAA4051228.1"/>
    </source>
</evidence>
<comment type="caution">
    <text evidence="8">The sequence shown here is derived from an EMBL/GenBank/DDBJ whole genome shotgun (WGS) entry which is preliminary data.</text>
</comment>
<keyword evidence="3 7" id="KW-0812">Transmembrane</keyword>
<keyword evidence="6" id="KW-0175">Coiled coil</keyword>
<dbReference type="RefSeq" id="WP_345093501.1">
    <property type="nucleotide sequence ID" value="NZ_BAABCS010000016.1"/>
</dbReference>
<feature type="transmembrane region" description="Helical" evidence="7">
    <location>
        <begin position="6"/>
        <end position="27"/>
    </location>
</feature>
<keyword evidence="5 7" id="KW-0472">Membrane</keyword>
<accession>A0ABP7USE0</accession>
<reference evidence="9" key="1">
    <citation type="journal article" date="2019" name="Int. J. Syst. Evol. Microbiol.">
        <title>The Global Catalogue of Microorganisms (GCM) 10K type strain sequencing project: providing services to taxonomists for standard genome sequencing and annotation.</title>
        <authorList>
            <consortium name="The Broad Institute Genomics Platform"/>
            <consortium name="The Broad Institute Genome Sequencing Center for Infectious Disease"/>
            <person name="Wu L."/>
            <person name="Ma J."/>
        </authorList>
    </citation>
    <scope>NUCLEOTIDE SEQUENCE [LARGE SCALE GENOMIC DNA]</scope>
    <source>
        <strain evidence="9">JCM 17068</strain>
    </source>
</reference>
<dbReference type="InterPro" id="IPR001123">
    <property type="entry name" value="LeuE-type"/>
</dbReference>
<dbReference type="PANTHER" id="PTHR30086">
    <property type="entry name" value="ARGININE EXPORTER PROTEIN ARGO"/>
    <property type="match status" value="1"/>
</dbReference>
<keyword evidence="9" id="KW-1185">Reference proteome</keyword>
<keyword evidence="2" id="KW-1003">Cell membrane</keyword>
<sequence>MINDILSAIPWGILLAFTIGPVFFVLLETSITKGFRAAMVFDFGVVFADFVFILIAYFSTNQILEKLKDDPGLFIFGGAVMLAYGIISYVKEKKSYKKQLEEELEEDNIQKNNYLGLFFKGFLLNFINIGVLAFWMGIIIVFGPKLNMETNRIILFIACIILTYFAVDIIKIMVAKQLKSRMTPHNIYKIKRVISIILMIFGGFLMAQGFFPKEKEMIKEKFGIKEPVVNEKYN</sequence>
<feature type="transmembrane region" description="Helical" evidence="7">
    <location>
        <begin position="39"/>
        <end position="59"/>
    </location>
</feature>
<keyword evidence="4 7" id="KW-1133">Transmembrane helix</keyword>
<dbReference type="Pfam" id="PF01810">
    <property type="entry name" value="LysE"/>
    <property type="match status" value="1"/>
</dbReference>
<evidence type="ECO:0000256" key="5">
    <source>
        <dbReference type="ARBA" id="ARBA00023136"/>
    </source>
</evidence>
<evidence type="ECO:0000256" key="3">
    <source>
        <dbReference type="ARBA" id="ARBA00022692"/>
    </source>
</evidence>
<organism evidence="8 9">
    <name type="scientific">Flavobacterium chungnamense</name>
    <dbReference type="NCBI Taxonomy" id="706182"/>
    <lineage>
        <taxon>Bacteria</taxon>
        <taxon>Pseudomonadati</taxon>
        <taxon>Bacteroidota</taxon>
        <taxon>Flavobacteriia</taxon>
        <taxon>Flavobacteriales</taxon>
        <taxon>Flavobacteriaceae</taxon>
        <taxon>Flavobacterium</taxon>
    </lineage>
</organism>
<dbReference type="EMBL" id="BAABCS010000016">
    <property type="protein sequence ID" value="GAA4051228.1"/>
    <property type="molecule type" value="Genomic_DNA"/>
</dbReference>
<evidence type="ECO:0000256" key="1">
    <source>
        <dbReference type="ARBA" id="ARBA00004651"/>
    </source>
</evidence>
<feature type="transmembrane region" description="Helical" evidence="7">
    <location>
        <begin position="193"/>
        <end position="211"/>
    </location>
</feature>
<protein>
    <submittedName>
        <fullName evidence="8">LysE family transporter</fullName>
    </submittedName>
</protein>
<gene>
    <name evidence="8" type="ORF">GCM10022388_16700</name>
</gene>
<evidence type="ECO:0000256" key="2">
    <source>
        <dbReference type="ARBA" id="ARBA00022475"/>
    </source>
</evidence>
<dbReference type="PANTHER" id="PTHR30086:SF20">
    <property type="entry name" value="ARGININE EXPORTER PROTEIN ARGO-RELATED"/>
    <property type="match status" value="1"/>
</dbReference>
<evidence type="ECO:0000256" key="6">
    <source>
        <dbReference type="SAM" id="Coils"/>
    </source>
</evidence>